<dbReference type="PANTHER" id="PTHR10465:SF0">
    <property type="entry name" value="SARCALUMENIN"/>
    <property type="match status" value="1"/>
</dbReference>
<dbReference type="GO" id="GO:0005525">
    <property type="term" value="F:GTP binding"/>
    <property type="evidence" value="ECO:0007669"/>
    <property type="project" value="UniProtKB-KW"/>
</dbReference>
<evidence type="ECO:0000256" key="2">
    <source>
        <dbReference type="ARBA" id="ARBA00022741"/>
    </source>
</evidence>
<keyword evidence="4" id="KW-0342">GTP-binding</keyword>
<organism evidence="7 8">
    <name type="scientific">Paenibacillus cellulosilyticus</name>
    <dbReference type="NCBI Taxonomy" id="375489"/>
    <lineage>
        <taxon>Bacteria</taxon>
        <taxon>Bacillati</taxon>
        <taxon>Bacillota</taxon>
        <taxon>Bacilli</taxon>
        <taxon>Bacillales</taxon>
        <taxon>Paenibacillaceae</taxon>
        <taxon>Paenibacillus</taxon>
    </lineage>
</organism>
<keyword evidence="8" id="KW-1185">Reference proteome</keyword>
<evidence type="ECO:0000256" key="5">
    <source>
        <dbReference type="ARBA" id="ARBA00023136"/>
    </source>
</evidence>
<evidence type="ECO:0000256" key="4">
    <source>
        <dbReference type="ARBA" id="ARBA00023134"/>
    </source>
</evidence>
<evidence type="ECO:0000259" key="6">
    <source>
        <dbReference type="Pfam" id="PF00350"/>
    </source>
</evidence>
<keyword evidence="5" id="KW-0472">Membrane</keyword>
<comment type="subcellular location">
    <subcellularLocation>
        <location evidence="1">Membrane</location>
    </subcellularLocation>
</comment>
<dbReference type="Pfam" id="PF00350">
    <property type="entry name" value="Dynamin_N"/>
    <property type="match status" value="1"/>
</dbReference>
<dbReference type="SUPFAM" id="SSF52540">
    <property type="entry name" value="P-loop containing nucleoside triphosphate hydrolases"/>
    <property type="match status" value="1"/>
</dbReference>
<evidence type="ECO:0000313" key="7">
    <source>
        <dbReference type="EMBL" id="PWV99303.1"/>
    </source>
</evidence>
<accession>A0A2V2YTY0</accession>
<dbReference type="InterPro" id="IPR027094">
    <property type="entry name" value="Mitofusin_fam"/>
</dbReference>
<comment type="caution">
    <text evidence="7">The sequence shown here is derived from an EMBL/GenBank/DDBJ whole genome shotgun (WGS) entry which is preliminary data.</text>
</comment>
<dbReference type="Gene3D" id="3.40.50.300">
    <property type="entry name" value="P-loop containing nucleotide triphosphate hydrolases"/>
    <property type="match status" value="1"/>
</dbReference>
<dbReference type="PANTHER" id="PTHR10465">
    <property type="entry name" value="TRANSMEMBRANE GTPASE FZO1"/>
    <property type="match status" value="1"/>
</dbReference>
<dbReference type="GO" id="GO:0003924">
    <property type="term" value="F:GTPase activity"/>
    <property type="evidence" value="ECO:0007669"/>
    <property type="project" value="InterPro"/>
</dbReference>
<keyword evidence="3" id="KW-0378">Hydrolase</keyword>
<dbReference type="RefSeq" id="WP_110045309.1">
    <property type="nucleotide sequence ID" value="NZ_CP054612.1"/>
</dbReference>
<sequence>MQNEQIYPQFIASHSMKSHPLVRARKKTKLIYYAVLEYLAGQFSNRAEYTAARLKQYREMLVGSESTVALTDDNRDRSIRSIVNDWLRPWKRNHYIWLMCDIALVMADKSAIEQAQAAMSAHLSKKKRALLGDLIAALLTDVPIHQDLLLAESWIQQFRANRILAEQPEMRILVTANMSAGKSTLINALVGKPLVRASQEACTANLSYLLNKPFEDHSVHLLASPLNLNAAYDELMSAGQASSSYIASYFRSFVQTDSTQRVCLIDTPGVNSAINQEHGSLTRKALLEEKYDKLIYVLNANQLGTDEEIRYLKYVSEHVPKHKVIFVLNKVDNFKSSEDSIAASMEGIRSDLHQLGYDDPVICPLSAYFALLLKLKQNGERLSEDEQDAYDYYVKKFSRAEYDLSRYLDKSADSIQATEDEPLALAVKCGLYGLETLLYGGRDL</sequence>
<dbReference type="OrthoDB" id="9816479at2"/>
<dbReference type="EMBL" id="QGTQ01000015">
    <property type="protein sequence ID" value="PWV99303.1"/>
    <property type="molecule type" value="Genomic_DNA"/>
</dbReference>
<dbReference type="GO" id="GO:0016020">
    <property type="term" value="C:membrane"/>
    <property type="evidence" value="ECO:0007669"/>
    <property type="project" value="UniProtKB-SubCell"/>
</dbReference>
<keyword evidence="2" id="KW-0547">Nucleotide-binding</keyword>
<gene>
    <name evidence="7" type="ORF">DFQ01_11519</name>
</gene>
<dbReference type="GO" id="GO:0008053">
    <property type="term" value="P:mitochondrial fusion"/>
    <property type="evidence" value="ECO:0007669"/>
    <property type="project" value="TreeGrafter"/>
</dbReference>
<dbReference type="InterPro" id="IPR045063">
    <property type="entry name" value="Dynamin_N"/>
</dbReference>
<dbReference type="Proteomes" id="UP000246635">
    <property type="component" value="Unassembled WGS sequence"/>
</dbReference>
<reference evidence="7 8" key="1">
    <citation type="submission" date="2018-05" db="EMBL/GenBank/DDBJ databases">
        <title>Genomic Encyclopedia of Type Strains, Phase III (KMG-III): the genomes of soil and plant-associated and newly described type strains.</title>
        <authorList>
            <person name="Whitman W."/>
        </authorList>
    </citation>
    <scope>NUCLEOTIDE SEQUENCE [LARGE SCALE GENOMIC DNA]</scope>
    <source>
        <strain evidence="7 8">CECT 5696</strain>
    </source>
</reference>
<evidence type="ECO:0000313" key="8">
    <source>
        <dbReference type="Proteomes" id="UP000246635"/>
    </source>
</evidence>
<proteinExistence type="predicted"/>
<evidence type="ECO:0000256" key="3">
    <source>
        <dbReference type="ARBA" id="ARBA00022801"/>
    </source>
</evidence>
<dbReference type="InterPro" id="IPR027417">
    <property type="entry name" value="P-loop_NTPase"/>
</dbReference>
<name>A0A2V2YTY0_9BACL</name>
<protein>
    <submittedName>
        <fullName evidence="7">Dynamin family protein</fullName>
    </submittedName>
</protein>
<dbReference type="AlphaFoldDB" id="A0A2V2YTY0"/>
<evidence type="ECO:0000256" key="1">
    <source>
        <dbReference type="ARBA" id="ARBA00004370"/>
    </source>
</evidence>
<feature type="domain" description="Dynamin N-terminal" evidence="6">
    <location>
        <begin position="172"/>
        <end position="331"/>
    </location>
</feature>